<dbReference type="GeneID" id="81434257"/>
<accession>A0A9W9VHL2</accession>
<keyword evidence="2" id="KW-1185">Reference proteome</keyword>
<organism evidence="1 2">
    <name type="scientific">Penicillium cataractarum</name>
    <dbReference type="NCBI Taxonomy" id="2100454"/>
    <lineage>
        <taxon>Eukaryota</taxon>
        <taxon>Fungi</taxon>
        <taxon>Dikarya</taxon>
        <taxon>Ascomycota</taxon>
        <taxon>Pezizomycotina</taxon>
        <taxon>Eurotiomycetes</taxon>
        <taxon>Eurotiomycetidae</taxon>
        <taxon>Eurotiales</taxon>
        <taxon>Aspergillaceae</taxon>
        <taxon>Penicillium</taxon>
    </lineage>
</organism>
<dbReference type="RefSeq" id="XP_056557292.1">
    <property type="nucleotide sequence ID" value="XM_056695080.1"/>
</dbReference>
<proteinExistence type="predicted"/>
<name>A0A9W9VHL2_9EURO</name>
<evidence type="ECO:0000313" key="1">
    <source>
        <dbReference type="EMBL" id="KAJ5379721.1"/>
    </source>
</evidence>
<dbReference type="AlphaFoldDB" id="A0A9W9VHL2"/>
<protein>
    <submittedName>
        <fullName evidence="1">Uncharacterized protein</fullName>
    </submittedName>
</protein>
<reference evidence="1" key="1">
    <citation type="submission" date="2022-11" db="EMBL/GenBank/DDBJ databases">
        <authorList>
            <person name="Petersen C."/>
        </authorList>
    </citation>
    <scope>NUCLEOTIDE SEQUENCE</scope>
    <source>
        <strain evidence="1">IBT 29864</strain>
    </source>
</reference>
<gene>
    <name evidence="1" type="ORF">N7496_002149</name>
</gene>
<comment type="caution">
    <text evidence="1">The sequence shown here is derived from an EMBL/GenBank/DDBJ whole genome shotgun (WGS) entry which is preliminary data.</text>
</comment>
<dbReference type="Proteomes" id="UP001147782">
    <property type="component" value="Unassembled WGS sequence"/>
</dbReference>
<reference evidence="1" key="2">
    <citation type="journal article" date="2023" name="IMA Fungus">
        <title>Comparative genomic study of the Penicillium genus elucidates a diverse pangenome and 15 lateral gene transfer events.</title>
        <authorList>
            <person name="Petersen C."/>
            <person name="Sorensen T."/>
            <person name="Nielsen M.R."/>
            <person name="Sondergaard T.E."/>
            <person name="Sorensen J.L."/>
            <person name="Fitzpatrick D.A."/>
            <person name="Frisvad J.C."/>
            <person name="Nielsen K.L."/>
        </authorList>
    </citation>
    <scope>NUCLEOTIDE SEQUENCE</scope>
    <source>
        <strain evidence="1">IBT 29864</strain>
    </source>
</reference>
<evidence type="ECO:0000313" key="2">
    <source>
        <dbReference type="Proteomes" id="UP001147782"/>
    </source>
</evidence>
<sequence>MGFWPPDTERTPPFGGIKRSKMARWEAGMESSPWVDIAAAAVDTVGVPADIDIVPVAAGTVEAVPVLAEEVVVVAAATVDPVDSAAVEEAAPAVAVQESALCYAAVDLELTAVMGSVPIVSWQHRAHPSLLARSGEGASWVALGYTIRMPVFVVQRPGFVPGEGVGQGDSRCEGVITRNEGHHPDVAEDIPGRDSSWHRGSWVVCK</sequence>
<dbReference type="EMBL" id="JAPZBS010000002">
    <property type="protein sequence ID" value="KAJ5379721.1"/>
    <property type="molecule type" value="Genomic_DNA"/>
</dbReference>